<comment type="caution">
    <text evidence="2">The sequence shown here is derived from an EMBL/GenBank/DDBJ whole genome shotgun (WGS) entry which is preliminary data.</text>
</comment>
<organism evidence="2 3">
    <name type="scientific">Gracilariopsis chorda</name>
    <dbReference type="NCBI Taxonomy" id="448386"/>
    <lineage>
        <taxon>Eukaryota</taxon>
        <taxon>Rhodophyta</taxon>
        <taxon>Florideophyceae</taxon>
        <taxon>Rhodymeniophycidae</taxon>
        <taxon>Gracilariales</taxon>
        <taxon>Gracilariaceae</taxon>
        <taxon>Gracilariopsis</taxon>
    </lineage>
</organism>
<accession>A0A2V3IQY0</accession>
<evidence type="ECO:0000259" key="1">
    <source>
        <dbReference type="Pfam" id="PF00388"/>
    </source>
</evidence>
<evidence type="ECO:0000313" key="3">
    <source>
        <dbReference type="Proteomes" id="UP000247409"/>
    </source>
</evidence>
<dbReference type="Gene3D" id="3.20.20.190">
    <property type="entry name" value="Phosphatidylinositol (PI) phosphodiesterase"/>
    <property type="match status" value="1"/>
</dbReference>
<dbReference type="GO" id="GO:0008081">
    <property type="term" value="F:phosphoric diester hydrolase activity"/>
    <property type="evidence" value="ECO:0007669"/>
    <property type="project" value="InterPro"/>
</dbReference>
<proteinExistence type="predicted"/>
<keyword evidence="3" id="KW-1185">Reference proteome</keyword>
<dbReference type="PANTHER" id="PTHR13593:SF113">
    <property type="entry name" value="SI:DKEY-266F7.9"/>
    <property type="match status" value="1"/>
</dbReference>
<protein>
    <recommendedName>
        <fullName evidence="1">Phosphatidylinositol-specific phospholipase C X domain-containing protein</fullName>
    </recommendedName>
</protein>
<dbReference type="GO" id="GO:0006629">
    <property type="term" value="P:lipid metabolic process"/>
    <property type="evidence" value="ECO:0007669"/>
    <property type="project" value="InterPro"/>
</dbReference>
<reference evidence="2 3" key="1">
    <citation type="journal article" date="2018" name="Mol. Biol. Evol.">
        <title>Analysis of the draft genome of the red seaweed Gracilariopsis chorda provides insights into genome size evolution in Rhodophyta.</title>
        <authorList>
            <person name="Lee J."/>
            <person name="Yang E.C."/>
            <person name="Graf L."/>
            <person name="Yang J.H."/>
            <person name="Qiu H."/>
            <person name="Zel Zion U."/>
            <person name="Chan C.X."/>
            <person name="Stephens T.G."/>
            <person name="Weber A.P.M."/>
            <person name="Boo G.H."/>
            <person name="Boo S.M."/>
            <person name="Kim K.M."/>
            <person name="Shin Y."/>
            <person name="Jung M."/>
            <person name="Lee S.J."/>
            <person name="Yim H.S."/>
            <person name="Lee J.H."/>
            <person name="Bhattacharya D."/>
            <person name="Yoon H.S."/>
        </authorList>
    </citation>
    <scope>NUCLEOTIDE SEQUENCE [LARGE SCALE GENOMIC DNA]</scope>
    <source>
        <strain evidence="2 3">SKKU-2015</strain>
        <tissue evidence="2">Whole body</tissue>
    </source>
</reference>
<dbReference type="InterPro" id="IPR051057">
    <property type="entry name" value="PI-PLC_domain"/>
</dbReference>
<dbReference type="InterPro" id="IPR017946">
    <property type="entry name" value="PLC-like_Pdiesterase_TIM-brl"/>
</dbReference>
<evidence type="ECO:0000313" key="2">
    <source>
        <dbReference type="EMBL" id="PXF44522.1"/>
    </source>
</evidence>
<dbReference type="InterPro" id="IPR000909">
    <property type="entry name" value="PLipase_C_PInositol-sp_X_dom"/>
</dbReference>
<dbReference type="EMBL" id="NBIV01000088">
    <property type="protein sequence ID" value="PXF44522.1"/>
    <property type="molecule type" value="Genomic_DNA"/>
</dbReference>
<dbReference type="PANTHER" id="PTHR13593">
    <property type="match status" value="1"/>
</dbReference>
<dbReference type="Pfam" id="PF00388">
    <property type="entry name" value="PI-PLC-X"/>
    <property type="match status" value="1"/>
</dbReference>
<feature type="domain" description="Phosphatidylinositol-specific phospholipase C X" evidence="1">
    <location>
        <begin position="29"/>
        <end position="126"/>
    </location>
</feature>
<dbReference type="OrthoDB" id="1046782at2759"/>
<sequence>MPSELTLPRPKGPTLYDVILPGTHDSAAYSHLSVLQQLQAGARFLDIRVSKRPVSSGDNQFWTVHGMVLCVPLVDILHQINRFHNHTNSAHTVVAVFRSQCLDHAEKIQLTHFVRQTLQHPFFEGHAAELRNIPISHLPPNVLAGLSSMPLPVAWGRDAWINTYSSDNKIAFLLSVLRSCKPRYQRHNLFVLGWTVTPSIWDVTFRVLSLGFCGPAVKTEATKMNARFESFFESFRYALRERCNVIFFDCYSAKHGSLVSSLNSLQDDDCSTES</sequence>
<dbReference type="SUPFAM" id="SSF51695">
    <property type="entry name" value="PLC-like phosphodiesterases"/>
    <property type="match status" value="1"/>
</dbReference>
<dbReference type="PROSITE" id="PS50007">
    <property type="entry name" value="PIPLC_X_DOMAIN"/>
    <property type="match status" value="1"/>
</dbReference>
<dbReference type="AlphaFoldDB" id="A0A2V3IQY0"/>
<gene>
    <name evidence="2" type="ORF">BWQ96_05700</name>
</gene>
<name>A0A2V3IQY0_9FLOR</name>
<dbReference type="Proteomes" id="UP000247409">
    <property type="component" value="Unassembled WGS sequence"/>
</dbReference>